<dbReference type="GO" id="GO:0016301">
    <property type="term" value="F:kinase activity"/>
    <property type="evidence" value="ECO:0007669"/>
    <property type="project" value="UniProtKB-KW"/>
</dbReference>
<comment type="caution">
    <text evidence="1">The sequence shown here is derived from an EMBL/GenBank/DDBJ whole genome shotgun (WGS) entry which is preliminary data.</text>
</comment>
<name>A0A7V8EAV3_PSEPU</name>
<dbReference type="AlphaFoldDB" id="A0A7V8EAV3"/>
<protein>
    <submittedName>
        <fullName evidence="1">Deoxynucleotide monophosphate kinase</fullName>
    </submittedName>
</protein>
<evidence type="ECO:0000313" key="1">
    <source>
        <dbReference type="EMBL" id="KAF0250717.1"/>
    </source>
</evidence>
<keyword evidence="1" id="KW-0418">Kinase</keyword>
<dbReference type="EMBL" id="WOWR01000095">
    <property type="protein sequence ID" value="KAF0250717.1"/>
    <property type="molecule type" value="Genomic_DNA"/>
</dbReference>
<dbReference type="InterPro" id="IPR048444">
    <property type="entry name" value="DNMK"/>
</dbReference>
<organism evidence="1 2">
    <name type="scientific">Pseudomonas putida</name>
    <name type="common">Arthrobacter siderocapsulatus</name>
    <dbReference type="NCBI Taxonomy" id="303"/>
    <lineage>
        <taxon>Bacteria</taxon>
        <taxon>Pseudomonadati</taxon>
        <taxon>Pseudomonadota</taxon>
        <taxon>Gammaproteobacteria</taxon>
        <taxon>Pseudomonadales</taxon>
        <taxon>Pseudomonadaceae</taxon>
        <taxon>Pseudomonas</taxon>
    </lineage>
</organism>
<gene>
    <name evidence="1" type="ORF">GN299_32430</name>
</gene>
<dbReference type="Proteomes" id="UP000442695">
    <property type="component" value="Unassembled WGS sequence"/>
</dbReference>
<evidence type="ECO:0000313" key="2">
    <source>
        <dbReference type="Proteomes" id="UP000442695"/>
    </source>
</evidence>
<dbReference type="RefSeq" id="WP_010952984.1">
    <property type="nucleotide sequence ID" value="NZ_CABEEI010000004.1"/>
</dbReference>
<accession>A0A7V8EAV3</accession>
<proteinExistence type="predicted"/>
<dbReference type="Pfam" id="PF21448">
    <property type="entry name" value="DNMK"/>
    <property type="match status" value="2"/>
</dbReference>
<keyword evidence="1" id="KW-0808">Transferase</keyword>
<dbReference type="SUPFAM" id="SSF52540">
    <property type="entry name" value="P-loop containing nucleoside triphosphate hydrolases"/>
    <property type="match status" value="1"/>
</dbReference>
<dbReference type="Gene3D" id="3.40.50.300">
    <property type="entry name" value="P-loop containing nucleotide triphosphate hydrolases"/>
    <property type="match status" value="2"/>
</dbReference>
<sequence>MPTIIGLAAVARSGKDTVASMLMEHPEVATYALADPLKAGCQAIFGLSDAEAWSDEAKEKTIDLWGLSPRQLFQRAGTEWLRDHNADHWLLRADRQLNHKPVEPRPVSATELASPSASIWLGVQAFWGLTEAQTWQDDLRAAEDPFWNITPKEMFAIVDRYLSRDFPSYVSTRSKRAISTPTRPLTNAAGKSIFIIKDIRYENEAAFWRSHNGVIWHITRNNAIKVQSHSSEDGIEFRNGDISIENNDTIEELRKKVESAWSCVRVD</sequence>
<reference evidence="1 2" key="1">
    <citation type="submission" date="2019-12" db="EMBL/GenBank/DDBJ databases">
        <authorList>
            <person name="Woiski C."/>
        </authorList>
    </citation>
    <scope>NUCLEOTIDE SEQUENCE [LARGE SCALE GENOMIC DNA]</scope>
    <source>
        <strain evidence="1 2">BOE100</strain>
    </source>
</reference>
<dbReference type="InterPro" id="IPR027417">
    <property type="entry name" value="P-loop_NTPase"/>
</dbReference>